<feature type="coiled-coil region" evidence="1">
    <location>
        <begin position="271"/>
        <end position="308"/>
    </location>
</feature>
<dbReference type="SUPFAM" id="SSF58100">
    <property type="entry name" value="Bacterial hemolysins"/>
    <property type="match status" value="1"/>
</dbReference>
<gene>
    <name evidence="3" type="ORF">NP233_g12365</name>
</gene>
<proteinExistence type="predicted"/>
<dbReference type="Gene3D" id="1.20.1170.10">
    <property type="match status" value="1"/>
</dbReference>
<sequence length="413" mass="46269">MSNSDAYKQAMKQLQRPFNYRGMTTEETTRVYNAMSVKIRLSEEEFMAGVKKLADQAIGTDRTFEVIRRELAIVDRNDYKDKNGKPIAKLQPTWVKYQGRYIDLLWKSREAATVTEAYLRDLVNVVFPTILEEDSTYEDNVKDLKAFVQRRNPVKGKDQDDDFKKLQADVSAFAEKFSRFADDEGAKLSEKITALMNDIADLKKELGDLNRLVNEMGIAIGITTAAGAAGIIAIAVLGVAAATEAIILILVTGIAAIIGEMSQLIIALIRRREVEGEIADKEQRIKQLSEQQRILEELKAKLELCAEEGSDMFGRLANFSDMWSMCAQDAQSLIDSISDVHTDKGLQAKIQLMSDTYKSAADALSFYATCIDKSDVFPVDGYTMFRDSKISNSHFCCPSPPVFCPNVRRMSRL</sequence>
<dbReference type="Proteomes" id="UP001213000">
    <property type="component" value="Unassembled WGS sequence"/>
</dbReference>
<comment type="caution">
    <text evidence="3">The sequence shown here is derived from an EMBL/GenBank/DDBJ whole genome shotgun (WGS) entry which is preliminary data.</text>
</comment>
<evidence type="ECO:0000256" key="1">
    <source>
        <dbReference type="SAM" id="Coils"/>
    </source>
</evidence>
<evidence type="ECO:0000313" key="4">
    <source>
        <dbReference type="Proteomes" id="UP001213000"/>
    </source>
</evidence>
<keyword evidence="2" id="KW-1133">Transmembrane helix</keyword>
<name>A0AAD5VGF9_9AGAR</name>
<dbReference type="AlphaFoldDB" id="A0AAD5VGF9"/>
<organism evidence="3 4">
    <name type="scientific">Leucocoprinus birnbaumii</name>
    <dbReference type="NCBI Taxonomy" id="56174"/>
    <lineage>
        <taxon>Eukaryota</taxon>
        <taxon>Fungi</taxon>
        <taxon>Dikarya</taxon>
        <taxon>Basidiomycota</taxon>
        <taxon>Agaricomycotina</taxon>
        <taxon>Agaricomycetes</taxon>
        <taxon>Agaricomycetidae</taxon>
        <taxon>Agaricales</taxon>
        <taxon>Agaricineae</taxon>
        <taxon>Agaricaceae</taxon>
        <taxon>Leucocoprinus</taxon>
    </lineage>
</organism>
<keyword evidence="2" id="KW-0812">Transmembrane</keyword>
<reference evidence="3" key="1">
    <citation type="submission" date="2022-07" db="EMBL/GenBank/DDBJ databases">
        <title>Genome Sequence of Leucocoprinus birnbaumii.</title>
        <authorList>
            <person name="Buettner E."/>
        </authorList>
    </citation>
    <scope>NUCLEOTIDE SEQUENCE</scope>
    <source>
        <strain evidence="3">VT141</strain>
    </source>
</reference>
<protein>
    <submittedName>
        <fullName evidence="3">Uncharacterized protein</fullName>
    </submittedName>
</protein>
<evidence type="ECO:0000256" key="2">
    <source>
        <dbReference type="SAM" id="Phobius"/>
    </source>
</evidence>
<keyword evidence="4" id="KW-1185">Reference proteome</keyword>
<dbReference type="EMBL" id="JANIEX010001760">
    <property type="protein sequence ID" value="KAJ3554693.1"/>
    <property type="molecule type" value="Genomic_DNA"/>
</dbReference>
<accession>A0AAD5VGF9</accession>
<keyword evidence="2" id="KW-0472">Membrane</keyword>
<feature type="coiled-coil region" evidence="1">
    <location>
        <begin position="185"/>
        <end position="212"/>
    </location>
</feature>
<feature type="transmembrane region" description="Helical" evidence="2">
    <location>
        <begin position="218"/>
        <end position="240"/>
    </location>
</feature>
<feature type="transmembrane region" description="Helical" evidence="2">
    <location>
        <begin position="246"/>
        <end position="269"/>
    </location>
</feature>
<evidence type="ECO:0000313" key="3">
    <source>
        <dbReference type="EMBL" id="KAJ3554693.1"/>
    </source>
</evidence>
<keyword evidence="1" id="KW-0175">Coiled coil</keyword>